<keyword evidence="12" id="KW-0010">Activator</keyword>
<dbReference type="FunFam" id="3.30.450.20:FF:000064">
    <property type="entry name" value="Vivid PAS protein VVD"/>
    <property type="match status" value="1"/>
</dbReference>
<keyword evidence="2" id="KW-0716">Sensory transduction</keyword>
<keyword evidence="17" id="KW-1185">Reference proteome</keyword>
<evidence type="ECO:0000256" key="4">
    <source>
        <dbReference type="ARBA" id="ARBA00022643"/>
    </source>
</evidence>
<evidence type="ECO:0000256" key="12">
    <source>
        <dbReference type="ARBA" id="ARBA00023159"/>
    </source>
</evidence>
<keyword evidence="6" id="KW-0677">Repeat</keyword>
<dbReference type="PANTHER" id="PTHR47429">
    <property type="entry name" value="PROTEIN TWIN LOV 1"/>
    <property type="match status" value="1"/>
</dbReference>
<accession>A0AA38S0A7</accession>
<reference evidence="16" key="1">
    <citation type="submission" date="2022-07" db="EMBL/GenBank/DDBJ databases">
        <title>Fungi with potential for degradation of polypropylene.</title>
        <authorList>
            <person name="Gostincar C."/>
        </authorList>
    </citation>
    <scope>NUCLEOTIDE SEQUENCE</scope>
    <source>
        <strain evidence="16">EXF-13308</strain>
    </source>
</reference>
<evidence type="ECO:0000256" key="14">
    <source>
        <dbReference type="ARBA" id="ARBA00023170"/>
    </source>
</evidence>
<evidence type="ECO:0000256" key="11">
    <source>
        <dbReference type="ARBA" id="ARBA00023125"/>
    </source>
</evidence>
<evidence type="ECO:0000256" key="8">
    <source>
        <dbReference type="ARBA" id="ARBA00022833"/>
    </source>
</evidence>
<name>A0AA38S0A7_9PEZI</name>
<keyword evidence="7" id="KW-0863">Zinc-finger</keyword>
<evidence type="ECO:0000256" key="7">
    <source>
        <dbReference type="ARBA" id="ARBA00022771"/>
    </source>
</evidence>
<dbReference type="GO" id="GO:0009881">
    <property type="term" value="F:photoreceptor activity"/>
    <property type="evidence" value="ECO:0007669"/>
    <property type="project" value="UniProtKB-KW"/>
</dbReference>
<keyword evidence="5" id="KW-0479">Metal-binding</keyword>
<evidence type="ECO:0000259" key="15">
    <source>
        <dbReference type="PROSITE" id="PS50112"/>
    </source>
</evidence>
<organism evidence="16 17">
    <name type="scientific">Pleurostoma richardsiae</name>
    <dbReference type="NCBI Taxonomy" id="41990"/>
    <lineage>
        <taxon>Eukaryota</taxon>
        <taxon>Fungi</taxon>
        <taxon>Dikarya</taxon>
        <taxon>Ascomycota</taxon>
        <taxon>Pezizomycotina</taxon>
        <taxon>Sordariomycetes</taxon>
        <taxon>Sordariomycetidae</taxon>
        <taxon>Calosphaeriales</taxon>
        <taxon>Pleurostomataceae</taxon>
        <taxon>Pleurostoma</taxon>
    </lineage>
</organism>
<sequence>MNPWEACALEYQFPSQDENRQQQAQPVGWTENSVASDSLIYPGLYCPSGTDIMSILFRVATRPNPQIELGAVDCSVALLVCDLQQPDIPIVYASEPFIELTGYAPSEIVGRNCRFLQAPGGAVQARSVRQHVDRDTVRRMRKAVEGNTEVQLRVNNFKRDGRMFVNLLTIIPVTWDTEQFRYSVGFQCEVAA</sequence>
<keyword evidence="14" id="KW-0675">Receptor</keyword>
<evidence type="ECO:0000256" key="10">
    <source>
        <dbReference type="ARBA" id="ARBA00023015"/>
    </source>
</evidence>
<keyword evidence="4" id="KW-0288">FMN</keyword>
<evidence type="ECO:0000256" key="13">
    <source>
        <dbReference type="ARBA" id="ARBA00023163"/>
    </source>
</evidence>
<keyword evidence="11" id="KW-0238">DNA-binding</keyword>
<evidence type="ECO:0000256" key="5">
    <source>
        <dbReference type="ARBA" id="ARBA00022723"/>
    </source>
</evidence>
<evidence type="ECO:0000256" key="3">
    <source>
        <dbReference type="ARBA" id="ARBA00022630"/>
    </source>
</evidence>
<evidence type="ECO:0000313" key="17">
    <source>
        <dbReference type="Proteomes" id="UP001174694"/>
    </source>
</evidence>
<dbReference type="InterPro" id="IPR000014">
    <property type="entry name" value="PAS"/>
</dbReference>
<comment type="caution">
    <text evidence="16">The sequence shown here is derived from an EMBL/GenBank/DDBJ whole genome shotgun (WGS) entry which is preliminary data.</text>
</comment>
<protein>
    <submittedName>
        <fullName evidence="16">Vivid PAS protein VVD</fullName>
    </submittedName>
</protein>
<dbReference type="CDD" id="cd00130">
    <property type="entry name" value="PAS"/>
    <property type="match status" value="1"/>
</dbReference>
<dbReference type="PANTHER" id="PTHR47429:SF7">
    <property type="entry name" value="GATA-FACTOR"/>
    <property type="match status" value="1"/>
</dbReference>
<dbReference type="GO" id="GO:0008270">
    <property type="term" value="F:zinc ion binding"/>
    <property type="evidence" value="ECO:0007669"/>
    <property type="project" value="UniProtKB-KW"/>
</dbReference>
<keyword evidence="10" id="KW-0805">Transcription regulation</keyword>
<dbReference type="Proteomes" id="UP001174694">
    <property type="component" value="Unassembled WGS sequence"/>
</dbReference>
<dbReference type="AlphaFoldDB" id="A0AA38S0A7"/>
<keyword evidence="8" id="KW-0862">Zinc</keyword>
<proteinExistence type="predicted"/>
<evidence type="ECO:0000256" key="6">
    <source>
        <dbReference type="ARBA" id="ARBA00022737"/>
    </source>
</evidence>
<keyword evidence="13" id="KW-0804">Transcription</keyword>
<dbReference type="GO" id="GO:0005634">
    <property type="term" value="C:nucleus"/>
    <property type="evidence" value="ECO:0007669"/>
    <property type="project" value="TreeGrafter"/>
</dbReference>
<gene>
    <name evidence="16" type="ORF">NKR23_g3027</name>
</gene>
<dbReference type="EMBL" id="JANBVO010000006">
    <property type="protein sequence ID" value="KAJ9151357.1"/>
    <property type="molecule type" value="Genomic_DNA"/>
</dbReference>
<evidence type="ECO:0000256" key="2">
    <source>
        <dbReference type="ARBA" id="ARBA00022606"/>
    </source>
</evidence>
<dbReference type="SUPFAM" id="SSF55785">
    <property type="entry name" value="PYP-like sensor domain (PAS domain)"/>
    <property type="match status" value="1"/>
</dbReference>
<evidence type="ECO:0000313" key="16">
    <source>
        <dbReference type="EMBL" id="KAJ9151357.1"/>
    </source>
</evidence>
<keyword evidence="3" id="KW-0285">Flavoprotein</keyword>
<dbReference type="GO" id="GO:0003677">
    <property type="term" value="F:DNA binding"/>
    <property type="evidence" value="ECO:0007669"/>
    <property type="project" value="UniProtKB-KW"/>
</dbReference>
<dbReference type="InterPro" id="IPR035965">
    <property type="entry name" value="PAS-like_dom_sf"/>
</dbReference>
<keyword evidence="1" id="KW-0600">Photoreceptor protein</keyword>
<dbReference type="PROSITE" id="PS50112">
    <property type="entry name" value="PAS"/>
    <property type="match status" value="1"/>
</dbReference>
<feature type="domain" description="PAS" evidence="15">
    <location>
        <begin position="90"/>
        <end position="112"/>
    </location>
</feature>
<keyword evidence="9" id="KW-0157">Chromophore</keyword>
<dbReference type="Pfam" id="PF13426">
    <property type="entry name" value="PAS_9"/>
    <property type="match status" value="1"/>
</dbReference>
<dbReference type="Gene3D" id="3.30.450.20">
    <property type="entry name" value="PAS domain"/>
    <property type="match status" value="1"/>
</dbReference>
<evidence type="ECO:0000256" key="1">
    <source>
        <dbReference type="ARBA" id="ARBA00022543"/>
    </source>
</evidence>
<evidence type="ECO:0000256" key="9">
    <source>
        <dbReference type="ARBA" id="ARBA00022991"/>
    </source>
</evidence>